<dbReference type="PANTHER" id="PTHR19282">
    <property type="entry name" value="TETRASPANIN"/>
    <property type="match status" value="1"/>
</dbReference>
<evidence type="ECO:0000256" key="3">
    <source>
        <dbReference type="ARBA" id="ARBA00022989"/>
    </source>
</evidence>
<dbReference type="InterPro" id="IPR018499">
    <property type="entry name" value="Tetraspanin/Peripherin"/>
</dbReference>
<sequence length="163" mass="18905">MLLLIFLLEAVAGVIAYVYQEQVRSELTLSMNGTFNSYYYFDQGRTDAIDKLQRKYKCCGALDFEDWRYSRWLKENPDVKNKVPDSCCITETPFCGVRDHPSNIHDDSCIGALEKQIKDHLNILGAVGLGFCLVQVFGMIFSCCLYISIRDYIRPKKHYNYER</sequence>
<keyword evidence="4 5" id="KW-0472">Membrane</keyword>
<gene>
    <name evidence="8" type="primary">LOC106474459</name>
</gene>
<evidence type="ECO:0000256" key="4">
    <source>
        <dbReference type="ARBA" id="ARBA00023136"/>
    </source>
</evidence>
<keyword evidence="2 5" id="KW-0812">Transmembrane</keyword>
<evidence type="ECO:0000256" key="6">
    <source>
        <dbReference type="SAM" id="SignalP"/>
    </source>
</evidence>
<dbReference type="Proteomes" id="UP000694941">
    <property type="component" value="Unplaced"/>
</dbReference>
<organism evidence="7 8">
    <name type="scientific">Limulus polyphemus</name>
    <name type="common">Atlantic horseshoe crab</name>
    <dbReference type="NCBI Taxonomy" id="6850"/>
    <lineage>
        <taxon>Eukaryota</taxon>
        <taxon>Metazoa</taxon>
        <taxon>Ecdysozoa</taxon>
        <taxon>Arthropoda</taxon>
        <taxon>Chelicerata</taxon>
        <taxon>Merostomata</taxon>
        <taxon>Xiphosura</taxon>
        <taxon>Limulidae</taxon>
        <taxon>Limulus</taxon>
    </lineage>
</organism>
<protein>
    <submittedName>
        <fullName evidence="8">CD151 antigen-like</fullName>
    </submittedName>
</protein>
<evidence type="ECO:0000313" key="7">
    <source>
        <dbReference type="Proteomes" id="UP000694941"/>
    </source>
</evidence>
<dbReference type="Gene3D" id="1.10.1450.10">
    <property type="entry name" value="Tetraspanin"/>
    <property type="match status" value="1"/>
</dbReference>
<feature type="transmembrane region" description="Helical" evidence="5">
    <location>
        <begin position="123"/>
        <end position="149"/>
    </location>
</feature>
<reference evidence="8" key="1">
    <citation type="submission" date="2025-08" db="UniProtKB">
        <authorList>
            <consortium name="RefSeq"/>
        </authorList>
    </citation>
    <scope>IDENTIFICATION</scope>
    <source>
        <tissue evidence="8">Muscle</tissue>
    </source>
</reference>
<evidence type="ECO:0000256" key="2">
    <source>
        <dbReference type="ARBA" id="ARBA00022692"/>
    </source>
</evidence>
<dbReference type="SUPFAM" id="SSF48652">
    <property type="entry name" value="Tetraspanin"/>
    <property type="match status" value="1"/>
</dbReference>
<dbReference type="PANTHER" id="PTHR19282:SF544">
    <property type="entry name" value="TETRASPANIN"/>
    <property type="match status" value="1"/>
</dbReference>
<dbReference type="GeneID" id="106474459"/>
<comment type="subcellular location">
    <subcellularLocation>
        <location evidence="1">Membrane</location>
        <topology evidence="1">Multi-pass membrane protein</topology>
    </subcellularLocation>
</comment>
<evidence type="ECO:0000256" key="1">
    <source>
        <dbReference type="ARBA" id="ARBA00004141"/>
    </source>
</evidence>
<evidence type="ECO:0000313" key="8">
    <source>
        <dbReference type="RefSeq" id="XP_022258477.1"/>
    </source>
</evidence>
<keyword evidence="6" id="KW-0732">Signal</keyword>
<evidence type="ECO:0000256" key="5">
    <source>
        <dbReference type="SAM" id="Phobius"/>
    </source>
</evidence>
<dbReference type="RefSeq" id="XP_022258477.1">
    <property type="nucleotide sequence ID" value="XM_022402769.1"/>
</dbReference>
<feature type="signal peptide" evidence="6">
    <location>
        <begin position="1"/>
        <end position="16"/>
    </location>
</feature>
<keyword evidence="3 5" id="KW-1133">Transmembrane helix</keyword>
<dbReference type="CDD" id="cd03155">
    <property type="entry name" value="CD151_like_LEL"/>
    <property type="match status" value="1"/>
</dbReference>
<dbReference type="Pfam" id="PF00335">
    <property type="entry name" value="Tetraspanin"/>
    <property type="match status" value="1"/>
</dbReference>
<accession>A0ABM1TRH1</accession>
<proteinExistence type="predicted"/>
<dbReference type="InterPro" id="IPR008952">
    <property type="entry name" value="Tetraspanin_EC2_sf"/>
</dbReference>
<feature type="chain" id="PRO_5046298343" evidence="6">
    <location>
        <begin position="17"/>
        <end position="163"/>
    </location>
</feature>
<keyword evidence="7" id="KW-1185">Reference proteome</keyword>
<name>A0ABM1TRH1_LIMPO</name>